<dbReference type="EMBL" id="PUGT01000109">
    <property type="protein sequence ID" value="PQN09369.1"/>
    <property type="molecule type" value="Genomic_DNA"/>
</dbReference>
<accession>A0A2S8DDT3</accession>
<protein>
    <submittedName>
        <fullName evidence="1">Uncharacterized protein</fullName>
    </submittedName>
</protein>
<gene>
    <name evidence="1" type="ORF">C5K18_07945</name>
</gene>
<dbReference type="AlphaFoldDB" id="A0A2S8DDT3"/>
<sequence length="61" mass="6951">MNEDKLCVKVLKKTAFAPFFIALIKFKKKRLVHLAGESARFASRILYDSINVVMPVQLKAL</sequence>
<comment type="caution">
    <text evidence="1">The sequence shown here is derived from an EMBL/GenBank/DDBJ whole genome shotgun (WGS) entry which is preliminary data.</text>
</comment>
<organism evidence="1 2">
    <name type="scientific">Shigella dysenteriae</name>
    <dbReference type="NCBI Taxonomy" id="622"/>
    <lineage>
        <taxon>Bacteria</taxon>
        <taxon>Pseudomonadati</taxon>
        <taxon>Pseudomonadota</taxon>
        <taxon>Gammaproteobacteria</taxon>
        <taxon>Enterobacterales</taxon>
        <taxon>Enterobacteriaceae</taxon>
        <taxon>Shigella</taxon>
    </lineage>
</organism>
<dbReference type="Proteomes" id="UP000238186">
    <property type="component" value="Unassembled WGS sequence"/>
</dbReference>
<evidence type="ECO:0000313" key="1">
    <source>
        <dbReference type="EMBL" id="PQN09369.1"/>
    </source>
</evidence>
<evidence type="ECO:0000313" key="2">
    <source>
        <dbReference type="Proteomes" id="UP000238186"/>
    </source>
</evidence>
<proteinExistence type="predicted"/>
<name>A0A2S8DDT3_SHIDY</name>
<reference evidence="1 2" key="1">
    <citation type="submission" date="2018-02" db="EMBL/GenBank/DDBJ databases">
        <title>Distribution and characterization of Shiga toxin converting temperate phage carried by Shigella flexneri in Hispaniola.</title>
        <authorList>
            <person name="Fogolari M."/>
            <person name="Mavian C."/>
            <person name="Angeletti S."/>
            <person name="Salemi M."/>
            <person name="Lampel K.A."/>
            <person name="Maurelli A.T."/>
        </authorList>
    </citation>
    <scope>NUCLEOTIDE SEQUENCE [LARGE SCALE GENOMIC DNA]</scope>
    <source>
        <strain evidence="1 2">BS979</strain>
    </source>
</reference>